<reference evidence="4 5" key="1">
    <citation type="submission" date="2021-05" db="EMBL/GenBank/DDBJ databases">
        <authorList>
            <person name="Zahm M."/>
            <person name="Klopp C."/>
            <person name="Cabau C."/>
            <person name="Kuhl H."/>
            <person name="Suciu R."/>
            <person name="Ciorpac M."/>
            <person name="Holostenco D."/>
            <person name="Gessner J."/>
            <person name="Wuertz S."/>
            <person name="Hohne C."/>
            <person name="Stock M."/>
            <person name="Gislard M."/>
            <person name="Lluch J."/>
            <person name="Milhes M."/>
            <person name="Lampietro C."/>
            <person name="Lopez Roques C."/>
            <person name="Donnadieu C."/>
            <person name="Du K."/>
            <person name="Schartl M."/>
            <person name="Guiguen Y."/>
        </authorList>
    </citation>
    <scope>NUCLEOTIDE SEQUENCE [LARGE SCALE GENOMIC DNA]</scope>
    <source>
        <strain evidence="4">Hh-F2</strain>
        <tissue evidence="4">Blood</tissue>
    </source>
</reference>
<dbReference type="PANTHER" id="PTHR12015:SF108">
    <property type="entry name" value="C-C MOTIF CHEMOKINE 20"/>
    <property type="match status" value="1"/>
</dbReference>
<gene>
    <name evidence="4" type="ORF">HHUSO_G13651</name>
</gene>
<dbReference type="Gene3D" id="2.40.50.40">
    <property type="match status" value="1"/>
</dbReference>
<name>A0ABR0ZGS1_HUSHU</name>
<accession>A0ABR0ZGS1</accession>
<keyword evidence="2" id="KW-0732">Signal</keyword>
<dbReference type="InterPro" id="IPR039809">
    <property type="entry name" value="Chemokine_b/g/d"/>
</dbReference>
<sequence>MSCNLFAVFLMLLLAFFYIDHAAARDHNCCLAYSKKPLPSSRIKGYTIQTNKNSCNIEAVIFHTIKNVCANPRDKWVFVTGMTSGLTSGRSRNKNSDTGEVLQFKRLAPF</sequence>
<feature type="chain" id="PRO_5046301600" evidence="2">
    <location>
        <begin position="25"/>
        <end position="110"/>
    </location>
</feature>
<evidence type="ECO:0000259" key="3">
    <source>
        <dbReference type="SMART" id="SM00199"/>
    </source>
</evidence>
<evidence type="ECO:0000256" key="2">
    <source>
        <dbReference type="SAM" id="SignalP"/>
    </source>
</evidence>
<dbReference type="Pfam" id="PF00048">
    <property type="entry name" value="IL8"/>
    <property type="match status" value="1"/>
</dbReference>
<evidence type="ECO:0000313" key="4">
    <source>
        <dbReference type="EMBL" id="KAK6484007.1"/>
    </source>
</evidence>
<keyword evidence="5" id="KW-1185">Reference proteome</keyword>
<comment type="caution">
    <text evidence="4">The sequence shown here is derived from an EMBL/GenBank/DDBJ whole genome shotgun (WGS) entry which is preliminary data.</text>
</comment>
<organism evidence="4 5">
    <name type="scientific">Huso huso</name>
    <name type="common">Beluga</name>
    <name type="synonym">Acipenser huso</name>
    <dbReference type="NCBI Taxonomy" id="61971"/>
    <lineage>
        <taxon>Eukaryota</taxon>
        <taxon>Metazoa</taxon>
        <taxon>Chordata</taxon>
        <taxon>Craniata</taxon>
        <taxon>Vertebrata</taxon>
        <taxon>Euteleostomi</taxon>
        <taxon>Actinopterygii</taxon>
        <taxon>Chondrostei</taxon>
        <taxon>Acipenseriformes</taxon>
        <taxon>Acipenseridae</taxon>
        <taxon>Huso</taxon>
    </lineage>
</organism>
<keyword evidence="1" id="KW-0202">Cytokine</keyword>
<protein>
    <submittedName>
        <fullName evidence="4">C-C motif chemokine 20-like</fullName>
    </submittedName>
</protein>
<evidence type="ECO:0000313" key="5">
    <source>
        <dbReference type="Proteomes" id="UP001369086"/>
    </source>
</evidence>
<dbReference type="SMART" id="SM00199">
    <property type="entry name" value="SCY"/>
    <property type="match status" value="1"/>
</dbReference>
<feature type="signal peptide" evidence="2">
    <location>
        <begin position="1"/>
        <end position="24"/>
    </location>
</feature>
<evidence type="ECO:0000256" key="1">
    <source>
        <dbReference type="ARBA" id="ARBA00022514"/>
    </source>
</evidence>
<dbReference type="InterPro" id="IPR001811">
    <property type="entry name" value="Chemokine_IL8-like_dom"/>
</dbReference>
<dbReference type="Proteomes" id="UP001369086">
    <property type="component" value="Unassembled WGS sequence"/>
</dbReference>
<proteinExistence type="predicted"/>
<dbReference type="InterPro" id="IPR036048">
    <property type="entry name" value="Interleukin_8-like_sf"/>
</dbReference>
<feature type="domain" description="Chemokine interleukin-8-like" evidence="3">
    <location>
        <begin position="26"/>
        <end position="82"/>
    </location>
</feature>
<dbReference type="EMBL" id="JAHFZB010000011">
    <property type="protein sequence ID" value="KAK6484007.1"/>
    <property type="molecule type" value="Genomic_DNA"/>
</dbReference>
<dbReference type="SUPFAM" id="SSF54117">
    <property type="entry name" value="Interleukin 8-like chemokines"/>
    <property type="match status" value="1"/>
</dbReference>
<dbReference type="PANTHER" id="PTHR12015">
    <property type="entry name" value="SMALL INDUCIBLE CYTOKINE A"/>
    <property type="match status" value="1"/>
</dbReference>
<dbReference type="CDD" id="cd00272">
    <property type="entry name" value="Chemokine_CC"/>
    <property type="match status" value="1"/>
</dbReference>